<sequence>MKKVSLKRRVREAAGEMPVTDYAEAIIDAFIESEVLKEVPVISSIFGVSKGFKRFKSFRFKQKVEEFYSSAGTYTEEEMKNFSLMLEQDGKKEEFLFSLIELLEKVDSEQKAKIIGGVFRRLVKKEIDVDQFHDQVRVTNSMMLMDIFKFMHGYHNDFHMEDGLGDILLILRLSKREISLAMRTVNMMKRDSEQYVKISFALTDAGKSFLTTLHQVHEDKIEPSILYKGEV</sequence>
<gene>
    <name evidence="1" type="ORF">A9HBioS_4556</name>
</gene>
<accession>A0AA94JFN8</accession>
<dbReference type="Proteomes" id="UP000288002">
    <property type="component" value="Unassembled WGS sequence"/>
</dbReference>
<evidence type="ECO:0000313" key="2">
    <source>
        <dbReference type="Proteomes" id="UP000288002"/>
    </source>
</evidence>
<dbReference type="RefSeq" id="WP_127651646.1">
    <property type="nucleotide sequence ID" value="NZ_MKWS01000018.1"/>
</dbReference>
<comment type="caution">
    <text evidence="1">The sequence shown here is derived from an EMBL/GenBank/DDBJ whole genome shotgun (WGS) entry which is preliminary data.</text>
</comment>
<proteinExistence type="predicted"/>
<dbReference type="AlphaFoldDB" id="A0AA94JFN8"/>
<organism evidence="1 2">
    <name type="scientific">Pseudomonas koreensis</name>
    <dbReference type="NCBI Taxonomy" id="198620"/>
    <lineage>
        <taxon>Bacteria</taxon>
        <taxon>Pseudomonadati</taxon>
        <taxon>Pseudomonadota</taxon>
        <taxon>Gammaproteobacteria</taxon>
        <taxon>Pseudomonadales</taxon>
        <taxon>Pseudomonadaceae</taxon>
        <taxon>Pseudomonas</taxon>
    </lineage>
</organism>
<dbReference type="EMBL" id="MKWS01000018">
    <property type="protein sequence ID" value="RVD75436.1"/>
    <property type="molecule type" value="Genomic_DNA"/>
</dbReference>
<protein>
    <submittedName>
        <fullName evidence="1">Uncharacterized protein</fullName>
    </submittedName>
</protein>
<evidence type="ECO:0000313" key="1">
    <source>
        <dbReference type="EMBL" id="RVD75436.1"/>
    </source>
</evidence>
<name>A0AA94JFN8_9PSED</name>
<reference evidence="1 2" key="1">
    <citation type="submission" date="2016-10" db="EMBL/GenBank/DDBJ databases">
        <title>Search of new enzymes for the oxidation of sulfur compounds.</title>
        <authorList>
            <person name="Novo A."/>
            <person name="Moreira I.S."/>
            <person name="Castro P.M."/>
        </authorList>
    </citation>
    <scope>NUCLEOTIDE SEQUENCE [LARGE SCALE GENOMIC DNA]</scope>
    <source>
        <strain evidence="1 2">A9</strain>
    </source>
</reference>